<dbReference type="OrthoDB" id="9782872at2"/>
<reference evidence="7 8" key="1">
    <citation type="submission" date="2019-03" db="EMBL/GenBank/DDBJ databases">
        <title>Genomic Encyclopedia of Type Strains, Phase IV (KMG-IV): sequencing the most valuable type-strain genomes for metagenomic binning, comparative biology and taxonomic classification.</title>
        <authorList>
            <person name="Goeker M."/>
        </authorList>
    </citation>
    <scope>NUCLEOTIDE SEQUENCE [LARGE SCALE GENOMIC DNA]</scope>
    <source>
        <strain evidence="7 8">DSM 102969</strain>
    </source>
</reference>
<sequence length="354" mass="38531">MPRIPVGFAMTSTLKTRLFRAGFSTLAALRADVWLPAVTDWRGVVLTMHRVRPAPAEGFAPNAHLEITPEFLELAVGRLRRRGIALVGLDEAKARLAAGDRERFAVLTFDDGYADNHDVAWPILNRLGVPFTVFVASGMVDGTASAWWLTLEEVLRRADTVDFAGTRRRLASDADRHRAFRAIARPLRALGEAKRDAAVRTLAAAAGVDIPALLAREMMDWDAVRRLAADPLVTIGGHTVDHPSLAALSTEEARREIVGGLDRIEAETGRRPRHFAYPYGSPRDVSVRDVELARSLGLEVAVTTSAGMLSGTGRNAAWPRVSLNGNFQCGRDLDLLVSGLPQLLDRRRLAVAAG</sequence>
<name>A0A4R6RB74_9HYPH</name>
<evidence type="ECO:0000256" key="2">
    <source>
        <dbReference type="ARBA" id="ARBA00010973"/>
    </source>
</evidence>
<dbReference type="PANTHER" id="PTHR34216:SF7">
    <property type="entry name" value="POLY-BETA-1,6-N-ACETYL-D-GLUCOSAMINE N-DEACETYLASE"/>
    <property type="match status" value="1"/>
</dbReference>
<keyword evidence="4" id="KW-0732">Signal</keyword>
<gene>
    <name evidence="7" type="ORF">EDD54_3248</name>
</gene>
<protein>
    <recommendedName>
        <fullName evidence="3">Chitooligosaccharide deacetylase</fullName>
    </recommendedName>
    <alternativeName>
        <fullName evidence="5">Nodulation protein B</fullName>
    </alternativeName>
</protein>
<dbReference type="Gene3D" id="3.20.20.370">
    <property type="entry name" value="Glycoside hydrolase/deacetylase"/>
    <property type="match status" value="1"/>
</dbReference>
<proteinExistence type="inferred from homology"/>
<evidence type="ECO:0000259" key="6">
    <source>
        <dbReference type="PROSITE" id="PS51677"/>
    </source>
</evidence>
<comment type="similarity">
    <text evidence="2">Belongs to the polysaccharide deacetylase family.</text>
</comment>
<feature type="domain" description="NodB homology" evidence="6">
    <location>
        <begin position="103"/>
        <end position="354"/>
    </location>
</feature>
<dbReference type="GO" id="GO:0016810">
    <property type="term" value="F:hydrolase activity, acting on carbon-nitrogen (but not peptide) bonds"/>
    <property type="evidence" value="ECO:0007669"/>
    <property type="project" value="InterPro"/>
</dbReference>
<dbReference type="Pfam" id="PF01522">
    <property type="entry name" value="Polysacc_deac_1"/>
    <property type="match status" value="1"/>
</dbReference>
<dbReference type="PANTHER" id="PTHR34216">
    <property type="match status" value="1"/>
</dbReference>
<dbReference type="RefSeq" id="WP_126538107.1">
    <property type="nucleotide sequence ID" value="NZ_BSPM01000009.1"/>
</dbReference>
<dbReference type="InterPro" id="IPR002509">
    <property type="entry name" value="NODB_dom"/>
</dbReference>
<evidence type="ECO:0000256" key="1">
    <source>
        <dbReference type="ARBA" id="ARBA00003236"/>
    </source>
</evidence>
<comment type="caution">
    <text evidence="7">The sequence shown here is derived from an EMBL/GenBank/DDBJ whole genome shotgun (WGS) entry which is preliminary data.</text>
</comment>
<dbReference type="EMBL" id="SNXY01000009">
    <property type="protein sequence ID" value="TDP83289.1"/>
    <property type="molecule type" value="Genomic_DNA"/>
</dbReference>
<organism evidence="7 8">
    <name type="scientific">Oharaeibacter diazotrophicus</name>
    <dbReference type="NCBI Taxonomy" id="1920512"/>
    <lineage>
        <taxon>Bacteria</taxon>
        <taxon>Pseudomonadati</taxon>
        <taxon>Pseudomonadota</taxon>
        <taxon>Alphaproteobacteria</taxon>
        <taxon>Hyphomicrobiales</taxon>
        <taxon>Pleomorphomonadaceae</taxon>
        <taxon>Oharaeibacter</taxon>
    </lineage>
</organism>
<dbReference type="GO" id="GO:0005975">
    <property type="term" value="P:carbohydrate metabolic process"/>
    <property type="evidence" value="ECO:0007669"/>
    <property type="project" value="InterPro"/>
</dbReference>
<keyword evidence="8" id="KW-1185">Reference proteome</keyword>
<evidence type="ECO:0000256" key="5">
    <source>
        <dbReference type="ARBA" id="ARBA00032976"/>
    </source>
</evidence>
<evidence type="ECO:0000256" key="4">
    <source>
        <dbReference type="ARBA" id="ARBA00022729"/>
    </source>
</evidence>
<dbReference type="PROSITE" id="PS51677">
    <property type="entry name" value="NODB"/>
    <property type="match status" value="1"/>
</dbReference>
<dbReference type="InterPro" id="IPR011330">
    <property type="entry name" value="Glyco_hydro/deAcase_b/a-brl"/>
</dbReference>
<evidence type="ECO:0000313" key="8">
    <source>
        <dbReference type="Proteomes" id="UP000294547"/>
    </source>
</evidence>
<dbReference type="Proteomes" id="UP000294547">
    <property type="component" value="Unassembled WGS sequence"/>
</dbReference>
<dbReference type="InterPro" id="IPR051398">
    <property type="entry name" value="Polysacch_Deacetylase"/>
</dbReference>
<evidence type="ECO:0000313" key="7">
    <source>
        <dbReference type="EMBL" id="TDP83289.1"/>
    </source>
</evidence>
<accession>A0A4R6RB74</accession>
<evidence type="ECO:0000256" key="3">
    <source>
        <dbReference type="ARBA" id="ARBA00020071"/>
    </source>
</evidence>
<dbReference type="SUPFAM" id="SSF88713">
    <property type="entry name" value="Glycoside hydrolase/deacetylase"/>
    <property type="match status" value="1"/>
</dbReference>
<dbReference type="AlphaFoldDB" id="A0A4R6RB74"/>
<comment type="function">
    <text evidence="1">Is involved in generating a small heat-stable compound (Nod), an acylated oligomer of N-acetylglucosamine, that stimulates mitosis in various plant protoplasts.</text>
</comment>